<accession>A0A1I7WQW0</accession>
<reference evidence="2" key="1">
    <citation type="submission" date="2016-11" db="UniProtKB">
        <authorList>
            <consortium name="WormBaseParasite"/>
        </authorList>
    </citation>
    <scope>IDENTIFICATION</scope>
</reference>
<protein>
    <submittedName>
        <fullName evidence="2">Galectin</fullName>
    </submittedName>
</protein>
<organism evidence="1 2">
    <name type="scientific">Heterorhabditis bacteriophora</name>
    <name type="common">Entomopathogenic nematode worm</name>
    <dbReference type="NCBI Taxonomy" id="37862"/>
    <lineage>
        <taxon>Eukaryota</taxon>
        <taxon>Metazoa</taxon>
        <taxon>Ecdysozoa</taxon>
        <taxon>Nematoda</taxon>
        <taxon>Chromadorea</taxon>
        <taxon>Rhabditida</taxon>
        <taxon>Rhabditina</taxon>
        <taxon>Rhabditomorpha</taxon>
        <taxon>Strongyloidea</taxon>
        <taxon>Heterorhabditidae</taxon>
        <taxon>Heterorhabditis</taxon>
    </lineage>
</organism>
<name>A0A1I7WQW0_HETBA</name>
<dbReference type="WBParaSite" id="Hba_07474">
    <property type="protein sequence ID" value="Hba_07474"/>
    <property type="gene ID" value="Hba_07474"/>
</dbReference>
<keyword evidence="1" id="KW-1185">Reference proteome</keyword>
<evidence type="ECO:0000313" key="2">
    <source>
        <dbReference type="WBParaSite" id="Hba_07474"/>
    </source>
</evidence>
<proteinExistence type="predicted"/>
<evidence type="ECO:0000313" key="1">
    <source>
        <dbReference type="Proteomes" id="UP000095283"/>
    </source>
</evidence>
<sequence>MRLNYSTFQQYDMSGPPDLLDIPGKRLAFTSGSDEEIRLGSRVTFNDQSVNIEGCEYQVGIQLCSSNYKLLIGVTSFSSGESHAITFHEDEHSQNREQWDNKKNGGGIYIIMINYKNINGKTIF</sequence>
<dbReference type="AlphaFoldDB" id="A0A1I7WQW0"/>
<dbReference type="Proteomes" id="UP000095283">
    <property type="component" value="Unplaced"/>
</dbReference>